<reference evidence="2 3" key="1">
    <citation type="journal article" date="2019" name="Nat. Med.">
        <title>A library of human gut bacterial isolates paired with longitudinal multiomics data enables mechanistic microbiome research.</title>
        <authorList>
            <person name="Poyet M."/>
            <person name="Groussin M."/>
            <person name="Gibbons S.M."/>
            <person name="Avila-Pacheco J."/>
            <person name="Jiang X."/>
            <person name="Kearney S.M."/>
            <person name="Perrotta A.R."/>
            <person name="Berdy B."/>
            <person name="Zhao S."/>
            <person name="Lieberman T.D."/>
            <person name="Swanson P.K."/>
            <person name="Smith M."/>
            <person name="Roesemann S."/>
            <person name="Alexander J.E."/>
            <person name="Rich S.A."/>
            <person name="Livny J."/>
            <person name="Vlamakis H."/>
            <person name="Clish C."/>
            <person name="Bullock K."/>
            <person name="Deik A."/>
            <person name="Scott J."/>
            <person name="Pierce K.A."/>
            <person name="Xavier R.J."/>
            <person name="Alm E.J."/>
        </authorList>
    </citation>
    <scope>NUCLEOTIDE SEQUENCE [LARGE SCALE GENOMIC DNA]</scope>
    <source>
        <strain evidence="2 3">BIOML-A6</strain>
    </source>
</reference>
<dbReference type="AlphaFoldDB" id="A0A642PPD8"/>
<comment type="caution">
    <text evidence="2">The sequence shown here is derived from an EMBL/GenBank/DDBJ whole genome shotgun (WGS) entry which is preliminary data.</text>
</comment>
<evidence type="ECO:0000259" key="1">
    <source>
        <dbReference type="Pfam" id="PF20691"/>
    </source>
</evidence>
<dbReference type="SUPFAM" id="SSF53448">
    <property type="entry name" value="Nucleotide-diphospho-sugar transferases"/>
    <property type="match status" value="1"/>
</dbReference>
<dbReference type="Proteomes" id="UP000448877">
    <property type="component" value="Unassembled WGS sequence"/>
</dbReference>
<proteinExistence type="predicted"/>
<evidence type="ECO:0000313" key="2">
    <source>
        <dbReference type="EMBL" id="KAA5412719.1"/>
    </source>
</evidence>
<dbReference type="EMBL" id="VVYV01000063">
    <property type="protein sequence ID" value="KAA5412719.1"/>
    <property type="molecule type" value="Genomic_DNA"/>
</dbReference>
<dbReference type="RefSeq" id="WP_192915038.1">
    <property type="nucleotide sequence ID" value="NZ_CP072251.1"/>
</dbReference>
<dbReference type="GeneID" id="66308476"/>
<dbReference type="InterPro" id="IPR049100">
    <property type="entry name" value="TAGT"/>
</dbReference>
<accession>A0A642PPD8</accession>
<gene>
    <name evidence="2" type="ORF">F2Y81_24890</name>
</gene>
<sequence length="269" mass="31403">MEKRKKEMKISVNAPSYKRANEVLTLAYLPFCKVWVDEGEEDEYREHYPDAEIISCPKGIQGNVARVRNYILRQEMAAGYDVVCIVDDDLYRLERYVKQEGSQFGYIKEKIETDDFLMFIEKYSIIAEDIGAKFWGVNINTDPMAYRHASPFSTVSPVLGPFQCFMKGNRCFYDEALPLKEDYDMTLQQLNLERVILRLNAYHYVCKQSVNEGGCASYRNREREKQQIEALRQKWGSDIVKMDTTNKGRSKKKKLEDYNPIIHIPIKGI</sequence>
<dbReference type="Pfam" id="PF20691">
    <property type="entry name" value="TAGT"/>
    <property type="match status" value="1"/>
</dbReference>
<feature type="domain" description="TET-Associated Glycosyltransferase" evidence="1">
    <location>
        <begin position="12"/>
        <end position="214"/>
    </location>
</feature>
<evidence type="ECO:0000313" key="3">
    <source>
        <dbReference type="Proteomes" id="UP000448877"/>
    </source>
</evidence>
<organism evidence="2 3">
    <name type="scientific">Bacteroides cellulosilyticus</name>
    <dbReference type="NCBI Taxonomy" id="246787"/>
    <lineage>
        <taxon>Bacteria</taxon>
        <taxon>Pseudomonadati</taxon>
        <taxon>Bacteroidota</taxon>
        <taxon>Bacteroidia</taxon>
        <taxon>Bacteroidales</taxon>
        <taxon>Bacteroidaceae</taxon>
        <taxon>Bacteroides</taxon>
    </lineage>
</organism>
<protein>
    <recommendedName>
        <fullName evidence="1">TET-Associated Glycosyltransferase domain-containing protein</fullName>
    </recommendedName>
</protein>
<name>A0A642PPD8_9BACE</name>
<dbReference type="InterPro" id="IPR029044">
    <property type="entry name" value="Nucleotide-diphossugar_trans"/>
</dbReference>